<dbReference type="Proteomes" id="UP000554482">
    <property type="component" value="Unassembled WGS sequence"/>
</dbReference>
<sequence length="73" mass="8346">MSRRFFPLVAHWTHGVSNHSLLPQLIASLDFVMKDTPKEDYKNPLLSPFPQPLIILITNNLVSNTIEDTIQCK</sequence>
<keyword evidence="2" id="KW-1185">Reference proteome</keyword>
<reference evidence="1 2" key="1">
    <citation type="submission" date="2020-06" db="EMBL/GenBank/DDBJ databases">
        <title>Transcriptomic and genomic resources for Thalictrum thalictroides and T. hernandezii: Facilitating candidate gene discovery in an emerging model plant lineage.</title>
        <authorList>
            <person name="Arias T."/>
            <person name="Riano-Pachon D.M."/>
            <person name="Di Stilio V.S."/>
        </authorList>
    </citation>
    <scope>NUCLEOTIDE SEQUENCE [LARGE SCALE GENOMIC DNA]</scope>
    <source>
        <strain evidence="2">cv. WT478/WT964</strain>
        <tissue evidence="1">Leaves</tissue>
    </source>
</reference>
<name>A0A7J6W9L6_THATH</name>
<proteinExistence type="predicted"/>
<gene>
    <name evidence="1" type="ORF">FRX31_016885</name>
</gene>
<accession>A0A7J6W9L6</accession>
<comment type="caution">
    <text evidence="1">The sequence shown here is derived from an EMBL/GenBank/DDBJ whole genome shotgun (WGS) entry which is preliminary data.</text>
</comment>
<protein>
    <submittedName>
        <fullName evidence="1">Uncharacterized protein</fullName>
    </submittedName>
</protein>
<evidence type="ECO:0000313" key="2">
    <source>
        <dbReference type="Proteomes" id="UP000554482"/>
    </source>
</evidence>
<organism evidence="1 2">
    <name type="scientific">Thalictrum thalictroides</name>
    <name type="common">Rue-anemone</name>
    <name type="synonym">Anemone thalictroides</name>
    <dbReference type="NCBI Taxonomy" id="46969"/>
    <lineage>
        <taxon>Eukaryota</taxon>
        <taxon>Viridiplantae</taxon>
        <taxon>Streptophyta</taxon>
        <taxon>Embryophyta</taxon>
        <taxon>Tracheophyta</taxon>
        <taxon>Spermatophyta</taxon>
        <taxon>Magnoliopsida</taxon>
        <taxon>Ranunculales</taxon>
        <taxon>Ranunculaceae</taxon>
        <taxon>Thalictroideae</taxon>
        <taxon>Thalictrum</taxon>
    </lineage>
</organism>
<evidence type="ECO:0000313" key="1">
    <source>
        <dbReference type="EMBL" id="KAF5193528.1"/>
    </source>
</evidence>
<dbReference type="AlphaFoldDB" id="A0A7J6W9L6"/>
<dbReference type="EMBL" id="JABWDY010019937">
    <property type="protein sequence ID" value="KAF5193528.1"/>
    <property type="molecule type" value="Genomic_DNA"/>
</dbReference>